<keyword evidence="3" id="KW-1185">Reference proteome</keyword>
<feature type="region of interest" description="Disordered" evidence="1">
    <location>
        <begin position="50"/>
        <end position="70"/>
    </location>
</feature>
<comment type="caution">
    <text evidence="2">The sequence shown here is derived from an EMBL/GenBank/DDBJ whole genome shotgun (WGS) entry which is preliminary data.</text>
</comment>
<gene>
    <name evidence="2" type="ORF">CEP50_00605</name>
</gene>
<feature type="region of interest" description="Disordered" evidence="1">
    <location>
        <begin position="1"/>
        <end position="38"/>
    </location>
</feature>
<dbReference type="Proteomes" id="UP000239352">
    <property type="component" value="Unassembled WGS sequence"/>
</dbReference>
<dbReference type="EMBL" id="PVSR01000001">
    <property type="protein sequence ID" value="PRW65072.1"/>
    <property type="molecule type" value="Genomic_DNA"/>
</dbReference>
<accession>A0A2T0H146</accession>
<evidence type="ECO:0000313" key="2">
    <source>
        <dbReference type="EMBL" id="PRW65072.1"/>
    </source>
</evidence>
<reference evidence="2 3" key="1">
    <citation type="submission" date="2018-03" db="EMBL/GenBank/DDBJ databases">
        <title>Actinopolyspora mortivallis from Sahara, screening for active biomolecules.</title>
        <authorList>
            <person name="Selama O."/>
            <person name="Wellington E.M.H."/>
            <person name="Hacene H."/>
        </authorList>
    </citation>
    <scope>NUCLEOTIDE SEQUENCE [LARGE SCALE GENOMIC DNA]</scope>
    <source>
        <strain evidence="2 3">M5A</strain>
    </source>
</reference>
<feature type="compositionally biased region" description="Basic and acidic residues" evidence="1">
    <location>
        <begin position="61"/>
        <end position="70"/>
    </location>
</feature>
<dbReference type="InParanoid" id="A0A2T0H146"/>
<dbReference type="AlphaFoldDB" id="A0A2T0H146"/>
<evidence type="ECO:0000313" key="3">
    <source>
        <dbReference type="Proteomes" id="UP000239352"/>
    </source>
</evidence>
<name>A0A2T0H146_ACTMO</name>
<proteinExistence type="predicted"/>
<evidence type="ECO:0000256" key="1">
    <source>
        <dbReference type="SAM" id="MobiDB-lite"/>
    </source>
</evidence>
<protein>
    <submittedName>
        <fullName evidence="2">Uncharacterized protein</fullName>
    </submittedName>
</protein>
<sequence length="70" mass="7223">MRGRTSVAGGVATRLVAPERTAGGPERATPPPAARIRDDGSEVMFARRAHGESAGPVVAGHTRDTCRTVA</sequence>
<organism evidence="2 3">
    <name type="scientific">Actinopolyspora mortivallis</name>
    <dbReference type="NCBI Taxonomy" id="33906"/>
    <lineage>
        <taxon>Bacteria</taxon>
        <taxon>Bacillati</taxon>
        <taxon>Actinomycetota</taxon>
        <taxon>Actinomycetes</taxon>
        <taxon>Actinopolysporales</taxon>
        <taxon>Actinopolysporaceae</taxon>
        <taxon>Actinopolyspora</taxon>
    </lineage>
</organism>